<dbReference type="Proteomes" id="UP000070134">
    <property type="component" value="Chromosome"/>
</dbReference>
<dbReference type="HAMAP" id="MF_00454">
    <property type="entry name" value="FluC"/>
    <property type="match status" value="1"/>
</dbReference>
<dbReference type="KEGG" id="satk:SA2016_0210"/>
<keyword evidence="3 10" id="KW-0812">Transmembrane</keyword>
<feature type="region of interest" description="Disordered" evidence="11">
    <location>
        <begin position="1"/>
        <end position="28"/>
    </location>
</feature>
<keyword evidence="13" id="KW-1185">Reference proteome</keyword>
<evidence type="ECO:0000256" key="11">
    <source>
        <dbReference type="SAM" id="MobiDB-lite"/>
    </source>
</evidence>
<evidence type="ECO:0000313" key="13">
    <source>
        <dbReference type="Proteomes" id="UP000070134"/>
    </source>
</evidence>
<organism evidence="12 13">
    <name type="scientific">Sinomonas atrocyanea</name>
    <dbReference type="NCBI Taxonomy" id="37927"/>
    <lineage>
        <taxon>Bacteria</taxon>
        <taxon>Bacillati</taxon>
        <taxon>Actinomycetota</taxon>
        <taxon>Actinomycetes</taxon>
        <taxon>Micrococcales</taxon>
        <taxon>Micrococcaceae</taxon>
        <taxon>Sinomonas</taxon>
    </lineage>
</organism>
<evidence type="ECO:0000256" key="7">
    <source>
        <dbReference type="ARBA" id="ARBA00035120"/>
    </source>
</evidence>
<evidence type="ECO:0000256" key="6">
    <source>
        <dbReference type="ARBA" id="ARBA00023303"/>
    </source>
</evidence>
<evidence type="ECO:0000313" key="12">
    <source>
        <dbReference type="EMBL" id="AMM30911.1"/>
    </source>
</evidence>
<dbReference type="GO" id="GO:0005886">
    <property type="term" value="C:plasma membrane"/>
    <property type="evidence" value="ECO:0007669"/>
    <property type="project" value="UniProtKB-SubCell"/>
</dbReference>
<feature type="compositionally biased region" description="Low complexity" evidence="11">
    <location>
        <begin position="12"/>
        <end position="28"/>
    </location>
</feature>
<feature type="binding site" evidence="10">
    <location>
        <position position="119"/>
    </location>
    <ligand>
        <name>Na(+)</name>
        <dbReference type="ChEBI" id="CHEBI:29101"/>
        <note>structural</note>
    </ligand>
</feature>
<comment type="similarity">
    <text evidence="7 10">Belongs to the fluoride channel Fluc/FEX (TC 1.A.43) family.</text>
</comment>
<evidence type="ECO:0000256" key="8">
    <source>
        <dbReference type="ARBA" id="ARBA00035585"/>
    </source>
</evidence>
<dbReference type="InterPro" id="IPR003691">
    <property type="entry name" value="FluC"/>
</dbReference>
<keyword evidence="6 10" id="KW-0407">Ion channel</keyword>
<comment type="function">
    <text evidence="9 10">Fluoride-specific ion channel. Important for reducing fluoride concentration in the cell, thus reducing its toxicity.</text>
</comment>
<feature type="transmembrane region" description="Helical" evidence="10">
    <location>
        <begin position="43"/>
        <end position="61"/>
    </location>
</feature>
<feature type="binding site" evidence="10">
    <location>
        <position position="116"/>
    </location>
    <ligand>
        <name>Na(+)</name>
        <dbReference type="ChEBI" id="CHEBI:29101"/>
        <note>structural</note>
    </ligand>
</feature>
<keyword evidence="2 10" id="KW-1003">Cell membrane</keyword>
<evidence type="ECO:0000256" key="3">
    <source>
        <dbReference type="ARBA" id="ARBA00022692"/>
    </source>
</evidence>
<dbReference type="RefSeq" id="WP_244932796.1">
    <property type="nucleotide sequence ID" value="NZ_BJMO01000007.1"/>
</dbReference>
<gene>
    <name evidence="10" type="primary">fluC</name>
    <name evidence="10" type="synonym">crcB</name>
    <name evidence="12" type="ORF">SA2016_0210</name>
</gene>
<dbReference type="STRING" id="37927.SA2016_0210"/>
<evidence type="ECO:0000256" key="4">
    <source>
        <dbReference type="ARBA" id="ARBA00022989"/>
    </source>
</evidence>
<dbReference type="GO" id="GO:0140114">
    <property type="term" value="P:cellular detoxification of fluoride"/>
    <property type="evidence" value="ECO:0007669"/>
    <property type="project" value="UniProtKB-UniRule"/>
</dbReference>
<dbReference type="EMBL" id="CP014518">
    <property type="protein sequence ID" value="AMM30911.1"/>
    <property type="molecule type" value="Genomic_DNA"/>
</dbReference>
<sequence>MTSDPRLPVPGPAHDGAPAPHAGHAPSRLPAPARLAHPFSPGVLALVFGGGLLGALSRWALGAAIPAPGGWPLGTLAINLVGALALGALLESLARRGPDVGARRLVRLTAGTGFIGAFTTYSTLAVDASRLVVAGRAYDGAWYLALSLLGGAAATLLGVAGAAWLHREDRRGLAAEAHVAAHPHGGRPHPDRETAPPSGQDHRLQRGAKTETGGETGSGGAGAQDIPEEPR</sequence>
<keyword evidence="10" id="KW-0813">Transport</keyword>
<proteinExistence type="inferred from homology"/>
<evidence type="ECO:0000256" key="2">
    <source>
        <dbReference type="ARBA" id="ARBA00022475"/>
    </source>
</evidence>
<feature type="transmembrane region" description="Helical" evidence="10">
    <location>
        <begin position="73"/>
        <end position="93"/>
    </location>
</feature>
<dbReference type="GO" id="GO:0046872">
    <property type="term" value="F:metal ion binding"/>
    <property type="evidence" value="ECO:0007669"/>
    <property type="project" value="UniProtKB-KW"/>
</dbReference>
<dbReference type="AlphaFoldDB" id="A0A126ZWK2"/>
<dbReference type="Pfam" id="PF02537">
    <property type="entry name" value="CRCB"/>
    <property type="match status" value="1"/>
</dbReference>
<keyword evidence="10" id="KW-0406">Ion transport</keyword>
<comment type="catalytic activity">
    <reaction evidence="8">
        <text>fluoride(in) = fluoride(out)</text>
        <dbReference type="Rhea" id="RHEA:76159"/>
        <dbReference type="ChEBI" id="CHEBI:17051"/>
    </reaction>
    <physiologicalReaction direction="left-to-right" evidence="8">
        <dbReference type="Rhea" id="RHEA:76160"/>
    </physiologicalReaction>
</comment>
<evidence type="ECO:0000256" key="1">
    <source>
        <dbReference type="ARBA" id="ARBA00004651"/>
    </source>
</evidence>
<feature type="compositionally biased region" description="Basic and acidic residues" evidence="11">
    <location>
        <begin position="188"/>
        <end position="204"/>
    </location>
</feature>
<keyword evidence="5 10" id="KW-0472">Membrane</keyword>
<feature type="transmembrane region" description="Helical" evidence="10">
    <location>
        <begin position="105"/>
        <end position="122"/>
    </location>
</feature>
<evidence type="ECO:0000256" key="10">
    <source>
        <dbReference type="HAMAP-Rule" id="MF_00454"/>
    </source>
</evidence>
<protein>
    <recommendedName>
        <fullName evidence="10">Fluoride-specific ion channel FluC</fullName>
    </recommendedName>
</protein>
<comment type="activity regulation">
    <text evidence="10">Na(+) is not transported, but it plays an essential structural role and its presence is essential for fluoride channel function.</text>
</comment>
<dbReference type="GO" id="GO:0062054">
    <property type="term" value="F:fluoride channel activity"/>
    <property type="evidence" value="ECO:0007669"/>
    <property type="project" value="UniProtKB-UniRule"/>
</dbReference>
<keyword evidence="10" id="KW-0915">Sodium</keyword>
<dbReference type="PANTHER" id="PTHR28259">
    <property type="entry name" value="FLUORIDE EXPORT PROTEIN 1-RELATED"/>
    <property type="match status" value="1"/>
</dbReference>
<keyword evidence="4 10" id="KW-1133">Transmembrane helix</keyword>
<accession>A0A126ZWK2</accession>
<feature type="transmembrane region" description="Helical" evidence="10">
    <location>
        <begin position="142"/>
        <end position="165"/>
    </location>
</feature>
<comment type="subcellular location">
    <subcellularLocation>
        <location evidence="1 10">Cell membrane</location>
        <topology evidence="1 10">Multi-pass membrane protein</topology>
    </subcellularLocation>
</comment>
<name>A0A126ZWK2_9MICC</name>
<keyword evidence="10" id="KW-0479">Metal-binding</keyword>
<reference evidence="12 13" key="1">
    <citation type="submission" date="2016-02" db="EMBL/GenBank/DDBJ databases">
        <title>Complete genome of Sinomonas atrocyanea KCTC 3377.</title>
        <authorList>
            <person name="Kim K.M."/>
        </authorList>
    </citation>
    <scope>NUCLEOTIDE SEQUENCE [LARGE SCALE GENOMIC DNA]</scope>
    <source>
        <strain evidence="12 13">KCTC 3377</strain>
    </source>
</reference>
<dbReference type="PANTHER" id="PTHR28259:SF1">
    <property type="entry name" value="FLUORIDE EXPORT PROTEIN 1-RELATED"/>
    <property type="match status" value="1"/>
</dbReference>
<evidence type="ECO:0000256" key="5">
    <source>
        <dbReference type="ARBA" id="ARBA00023136"/>
    </source>
</evidence>
<feature type="region of interest" description="Disordered" evidence="11">
    <location>
        <begin position="178"/>
        <end position="231"/>
    </location>
</feature>
<evidence type="ECO:0000256" key="9">
    <source>
        <dbReference type="ARBA" id="ARBA00049940"/>
    </source>
</evidence>